<dbReference type="Gene3D" id="1.10.260.40">
    <property type="entry name" value="lambda repressor-like DNA-binding domains"/>
    <property type="match status" value="1"/>
</dbReference>
<dbReference type="RefSeq" id="WP_086348662.1">
    <property type="nucleotide sequence ID" value="NZ_CP147247.1"/>
</dbReference>
<dbReference type="EMBL" id="CP147247">
    <property type="protein sequence ID" value="WYJ91060.1"/>
    <property type="molecule type" value="Genomic_DNA"/>
</dbReference>
<dbReference type="PROSITE" id="PS50943">
    <property type="entry name" value="HTH_CROC1"/>
    <property type="match status" value="1"/>
</dbReference>
<evidence type="ECO:0000313" key="3">
    <source>
        <dbReference type="EMBL" id="WYJ91060.1"/>
    </source>
</evidence>
<evidence type="ECO:0000313" key="4">
    <source>
        <dbReference type="Proteomes" id="UP000195141"/>
    </source>
</evidence>
<protein>
    <recommendedName>
        <fullName evidence="1">HTH cro/C1-type domain-containing protein</fullName>
    </recommendedName>
</protein>
<dbReference type="InterPro" id="IPR010982">
    <property type="entry name" value="Lambda_DNA-bd_dom_sf"/>
</dbReference>
<dbReference type="SMART" id="SM00530">
    <property type="entry name" value="HTH_XRE"/>
    <property type="match status" value="1"/>
</dbReference>
<reference evidence="2" key="1">
    <citation type="submission" date="2017-05" db="EMBL/GenBank/DDBJ databases">
        <title>The Genome Sequence of Enterococcus sp. 9E7_DIV0242.</title>
        <authorList>
            <consortium name="The Broad Institute Genomics Platform"/>
            <consortium name="The Broad Institute Genomic Center for Infectious Diseases"/>
            <person name="Earl A."/>
            <person name="Manson A."/>
            <person name="Schwartman J."/>
            <person name="Gilmore M."/>
            <person name="Abouelleil A."/>
            <person name="Cao P."/>
            <person name="Chapman S."/>
            <person name="Cusick C."/>
            <person name="Shea T."/>
            <person name="Young S."/>
            <person name="Neafsey D."/>
            <person name="Nusbaum C."/>
            <person name="Birren B."/>
        </authorList>
    </citation>
    <scope>NUCLEOTIDE SEQUENCE [LARGE SCALE GENOMIC DNA]</scope>
    <source>
        <strain evidence="2">9E7_DIV0242</strain>
    </source>
</reference>
<dbReference type="AlphaFoldDB" id="A0A242K8H4"/>
<keyword evidence="4" id="KW-1185">Reference proteome</keyword>
<dbReference type="Proteomes" id="UP000195141">
    <property type="component" value="Chromosome"/>
</dbReference>
<reference evidence="3" key="3">
    <citation type="submission" date="2024-03" db="EMBL/GenBank/DDBJ databases">
        <title>The Genome Sequence of Enterococcus sp. DIV0242b.</title>
        <authorList>
            <consortium name="The Broad Institute Genomics Platform"/>
            <consortium name="The Broad Institute Microbial Omics Core"/>
            <consortium name="The Broad Institute Genomic Center for Infectious Diseases"/>
            <person name="Earl A."/>
            <person name="Manson A."/>
            <person name="Gilmore M."/>
            <person name="Schwartman J."/>
            <person name="Shea T."/>
            <person name="Abouelleil A."/>
            <person name="Cao P."/>
            <person name="Chapman S."/>
            <person name="Cusick C."/>
            <person name="Young S."/>
            <person name="Neafsey D."/>
            <person name="Nusbaum C."/>
            <person name="Birren B."/>
        </authorList>
    </citation>
    <scope>NUCLEOTIDE SEQUENCE</scope>
    <source>
        <strain evidence="3">9E7_DIV0242</strain>
    </source>
</reference>
<organism evidence="2">
    <name type="scientific">Candidatus Enterococcus clewellii</name>
    <dbReference type="NCBI Taxonomy" id="1834193"/>
    <lineage>
        <taxon>Bacteria</taxon>
        <taxon>Bacillati</taxon>
        <taxon>Bacillota</taxon>
        <taxon>Bacilli</taxon>
        <taxon>Lactobacillales</taxon>
        <taxon>Enterococcaceae</taxon>
        <taxon>Enterococcus</taxon>
    </lineage>
</organism>
<dbReference type="EMBL" id="NGMM01000002">
    <property type="protein sequence ID" value="OTP17452.1"/>
    <property type="molecule type" value="Genomic_DNA"/>
</dbReference>
<dbReference type="SUPFAM" id="SSF47413">
    <property type="entry name" value="lambda repressor-like DNA-binding domains"/>
    <property type="match status" value="1"/>
</dbReference>
<evidence type="ECO:0000313" key="2">
    <source>
        <dbReference type="EMBL" id="OTP17452.1"/>
    </source>
</evidence>
<accession>A0A242K8H4</accession>
<dbReference type="GO" id="GO:0003677">
    <property type="term" value="F:DNA binding"/>
    <property type="evidence" value="ECO:0007669"/>
    <property type="project" value="InterPro"/>
</dbReference>
<dbReference type="OrthoDB" id="6386941at2"/>
<evidence type="ECO:0000259" key="1">
    <source>
        <dbReference type="PROSITE" id="PS50943"/>
    </source>
</evidence>
<gene>
    <name evidence="2" type="ORF">A5888_001590</name>
    <name evidence="3" type="ORF">A5888_002828</name>
</gene>
<name>A0A242K8H4_9ENTE</name>
<feature type="domain" description="HTH cro/C1-type" evidence="1">
    <location>
        <begin position="14"/>
        <end position="80"/>
    </location>
</feature>
<sequence length="84" mass="9600">MFKKKKQFTTSNNVEEFREQLNLSQKGLAEKVEMIARNKYNTKVTLYWKTVVAIENGKYIPSLDLAILLAIALESTVEDVFGSN</sequence>
<dbReference type="CDD" id="cd00093">
    <property type="entry name" value="HTH_XRE"/>
    <property type="match status" value="1"/>
</dbReference>
<reference evidence="3" key="2">
    <citation type="submission" date="2017-05" db="EMBL/GenBank/DDBJ databases">
        <authorList>
            <consortium name="The Broad Institute Genomics Platform"/>
            <consortium name="The Broad Institute Genomic Center for Infectious Diseases"/>
            <person name="Earl A."/>
            <person name="Manson A."/>
            <person name="Schwartman J."/>
            <person name="Gilmore M."/>
            <person name="Abouelleil A."/>
            <person name="Cao P."/>
            <person name="Chapman S."/>
            <person name="Cusick C."/>
            <person name="Shea T."/>
            <person name="Young S."/>
            <person name="Neafsey D."/>
            <person name="Nusbaum C."/>
            <person name="Birren B."/>
        </authorList>
    </citation>
    <scope>NUCLEOTIDE SEQUENCE</scope>
    <source>
        <strain evidence="3">9E7_DIV0242</strain>
    </source>
</reference>
<proteinExistence type="predicted"/>
<dbReference type="InterPro" id="IPR001387">
    <property type="entry name" value="Cro/C1-type_HTH"/>
</dbReference>